<comment type="caution">
    <text evidence="1">The sequence shown here is derived from an EMBL/GenBank/DDBJ whole genome shotgun (WGS) entry which is preliminary data.</text>
</comment>
<gene>
    <name evidence="1" type="ORF">A3I25_00995</name>
</gene>
<evidence type="ECO:0000313" key="2">
    <source>
        <dbReference type="Proteomes" id="UP000177195"/>
    </source>
</evidence>
<proteinExistence type="predicted"/>
<dbReference type="Proteomes" id="UP000177195">
    <property type="component" value="Unassembled WGS sequence"/>
</dbReference>
<reference evidence="1 2" key="1">
    <citation type="journal article" date="2016" name="Nat. Commun.">
        <title>Thousands of microbial genomes shed light on interconnected biogeochemical processes in an aquifer system.</title>
        <authorList>
            <person name="Anantharaman K."/>
            <person name="Brown C.T."/>
            <person name="Hug L.A."/>
            <person name="Sharon I."/>
            <person name="Castelle C.J."/>
            <person name="Probst A.J."/>
            <person name="Thomas B.C."/>
            <person name="Singh A."/>
            <person name="Wilkins M.J."/>
            <person name="Karaoz U."/>
            <person name="Brodie E.L."/>
            <person name="Williams K.H."/>
            <person name="Hubbard S.S."/>
            <person name="Banfield J.F."/>
        </authorList>
    </citation>
    <scope>NUCLEOTIDE SEQUENCE [LARGE SCALE GENOMIC DNA]</scope>
</reference>
<evidence type="ECO:0000313" key="1">
    <source>
        <dbReference type="EMBL" id="OGI96887.1"/>
    </source>
</evidence>
<name>A0A1F6XRY5_9BACT</name>
<protein>
    <submittedName>
        <fullName evidence="1">Uncharacterized protein</fullName>
    </submittedName>
</protein>
<organism evidence="1 2">
    <name type="scientific">Candidatus Nomurabacteria bacterium RIFCSPLOWO2_02_FULL_42_17</name>
    <dbReference type="NCBI Taxonomy" id="1801789"/>
    <lineage>
        <taxon>Bacteria</taxon>
        <taxon>Candidatus Nomuraibacteriota</taxon>
    </lineage>
</organism>
<accession>A0A1F6XRY5</accession>
<dbReference type="AlphaFoldDB" id="A0A1F6XRY5"/>
<sequence length="215" mass="25316">MKKNIILILIFLAIVSGVFIWQYKFKNTQNKETSTNPIEVKQPQMDGETKKNNTYINEKYKYKLEYPSDFEFREYGNSISVVFSPTNILEQNVSSSFRIQINSDISFTGTTSDLRNNWRGYNSLQKYDIYPDLEEKKIINGNEINILVYETNKNSFSIEKFIPELIYITNNDFIYEITGTRLPSDTTGLTETELTQMREYQSIFEKMLNSFTFFD</sequence>
<dbReference type="EMBL" id="MFVN01000030">
    <property type="protein sequence ID" value="OGI96887.1"/>
    <property type="molecule type" value="Genomic_DNA"/>
</dbReference>